<comment type="similarity">
    <text evidence="7">Belongs to the binding-protein-dependent transport system permease family.</text>
</comment>
<keyword evidence="4 7" id="KW-0812">Transmembrane</keyword>
<feature type="transmembrane region" description="Helical" evidence="7">
    <location>
        <begin position="12"/>
        <end position="34"/>
    </location>
</feature>
<keyword evidence="2 7" id="KW-0813">Transport</keyword>
<keyword evidence="10" id="KW-1185">Reference proteome</keyword>
<dbReference type="GO" id="GO:0010438">
    <property type="term" value="P:cellular response to sulfur starvation"/>
    <property type="evidence" value="ECO:0007669"/>
    <property type="project" value="TreeGrafter"/>
</dbReference>
<dbReference type="PANTHER" id="PTHR30151:SF25">
    <property type="entry name" value="TAURINE TRANSPORT SYSTEM PERMEASE PROTEIN TAUC"/>
    <property type="match status" value="1"/>
</dbReference>
<dbReference type="GO" id="GO:0055085">
    <property type="term" value="P:transmembrane transport"/>
    <property type="evidence" value="ECO:0007669"/>
    <property type="project" value="InterPro"/>
</dbReference>
<name>A0A931MIZ3_9BURK</name>
<reference evidence="9" key="1">
    <citation type="submission" date="2020-11" db="EMBL/GenBank/DDBJ databases">
        <title>Bacterial whole genome sequence for Caenimonas sp. DR4.4.</title>
        <authorList>
            <person name="Le V."/>
            <person name="Ko S.-R."/>
            <person name="Ahn C.-Y."/>
            <person name="Oh H.-M."/>
        </authorList>
    </citation>
    <scope>NUCLEOTIDE SEQUENCE</scope>
    <source>
        <strain evidence="9">DR4.4</strain>
    </source>
</reference>
<evidence type="ECO:0000256" key="6">
    <source>
        <dbReference type="ARBA" id="ARBA00023136"/>
    </source>
</evidence>
<evidence type="ECO:0000256" key="3">
    <source>
        <dbReference type="ARBA" id="ARBA00022475"/>
    </source>
</evidence>
<dbReference type="PANTHER" id="PTHR30151">
    <property type="entry name" value="ALKANE SULFONATE ABC TRANSPORTER-RELATED, MEMBRANE SUBUNIT"/>
    <property type="match status" value="1"/>
</dbReference>
<gene>
    <name evidence="9" type="ORF">I5803_21100</name>
</gene>
<dbReference type="EMBL" id="JADWYS010000001">
    <property type="protein sequence ID" value="MBG9390542.1"/>
    <property type="molecule type" value="Genomic_DNA"/>
</dbReference>
<dbReference type="CDD" id="cd06261">
    <property type="entry name" value="TM_PBP2"/>
    <property type="match status" value="1"/>
</dbReference>
<keyword evidence="3" id="KW-1003">Cell membrane</keyword>
<evidence type="ECO:0000256" key="1">
    <source>
        <dbReference type="ARBA" id="ARBA00004651"/>
    </source>
</evidence>
<feature type="transmembrane region" description="Helical" evidence="7">
    <location>
        <begin position="225"/>
        <end position="246"/>
    </location>
</feature>
<feature type="domain" description="ABC transmembrane type-1" evidence="8">
    <location>
        <begin position="66"/>
        <end position="250"/>
    </location>
</feature>
<dbReference type="InterPro" id="IPR000515">
    <property type="entry name" value="MetI-like"/>
</dbReference>
<dbReference type="Gene3D" id="1.10.3720.10">
    <property type="entry name" value="MetI-like"/>
    <property type="match status" value="1"/>
</dbReference>
<evidence type="ECO:0000313" key="10">
    <source>
        <dbReference type="Proteomes" id="UP000651050"/>
    </source>
</evidence>
<keyword evidence="5 7" id="KW-1133">Transmembrane helix</keyword>
<dbReference type="Pfam" id="PF00528">
    <property type="entry name" value="BPD_transp_1"/>
    <property type="match status" value="1"/>
</dbReference>
<evidence type="ECO:0000256" key="5">
    <source>
        <dbReference type="ARBA" id="ARBA00022989"/>
    </source>
</evidence>
<dbReference type="RefSeq" id="WP_196988276.1">
    <property type="nucleotide sequence ID" value="NZ_JADWYS010000001.1"/>
</dbReference>
<dbReference type="InterPro" id="IPR035906">
    <property type="entry name" value="MetI-like_sf"/>
</dbReference>
<evidence type="ECO:0000256" key="4">
    <source>
        <dbReference type="ARBA" id="ARBA00022692"/>
    </source>
</evidence>
<accession>A0A931MIZ3</accession>
<feature type="transmembrane region" description="Helical" evidence="7">
    <location>
        <begin position="173"/>
        <end position="193"/>
    </location>
</feature>
<protein>
    <submittedName>
        <fullName evidence="9">ABC transporter permease</fullName>
    </submittedName>
</protein>
<proteinExistence type="inferred from homology"/>
<evidence type="ECO:0000313" key="9">
    <source>
        <dbReference type="EMBL" id="MBG9390542.1"/>
    </source>
</evidence>
<dbReference type="PROSITE" id="PS50928">
    <property type="entry name" value="ABC_TM1"/>
    <property type="match status" value="1"/>
</dbReference>
<dbReference type="Proteomes" id="UP000651050">
    <property type="component" value="Unassembled WGS sequence"/>
</dbReference>
<evidence type="ECO:0000256" key="2">
    <source>
        <dbReference type="ARBA" id="ARBA00022448"/>
    </source>
</evidence>
<keyword evidence="6 7" id="KW-0472">Membrane</keyword>
<dbReference type="AlphaFoldDB" id="A0A931MIZ3"/>
<evidence type="ECO:0000256" key="7">
    <source>
        <dbReference type="RuleBase" id="RU363032"/>
    </source>
</evidence>
<sequence length="265" mass="27709">MSRTSAHSATLYGGAALAVLLAAWWLATAIPGFIPPRVLPSPWDVVARFGALFAEPFSGATLVGHAAVSLQRWGLGVLAALALGLPLGIALAWLPPLRAVVTPVFELLRYIPPFAWVPIAVLWFGASTTTQALIVFIAAFPACIINTQLAVAQVDTILVRAARTLGAGSMTTLGRVVLPVAAPTIFTGFRIAFSNGWMALVGAELVVGKQGLGFLISQGQVNDSAATILVGMTSIGLLGFLIDAVLQRVQTSALPWKPALVRPLE</sequence>
<evidence type="ECO:0000259" key="8">
    <source>
        <dbReference type="PROSITE" id="PS50928"/>
    </source>
</evidence>
<feature type="transmembrane region" description="Helical" evidence="7">
    <location>
        <begin position="73"/>
        <end position="95"/>
    </location>
</feature>
<comment type="subcellular location">
    <subcellularLocation>
        <location evidence="1 7">Cell membrane</location>
        <topology evidence="1 7">Multi-pass membrane protein</topology>
    </subcellularLocation>
</comment>
<comment type="caution">
    <text evidence="9">The sequence shown here is derived from an EMBL/GenBank/DDBJ whole genome shotgun (WGS) entry which is preliminary data.</text>
</comment>
<dbReference type="GO" id="GO:0005886">
    <property type="term" value="C:plasma membrane"/>
    <property type="evidence" value="ECO:0007669"/>
    <property type="project" value="UniProtKB-SubCell"/>
</dbReference>
<feature type="transmembrane region" description="Helical" evidence="7">
    <location>
        <begin position="107"/>
        <end position="126"/>
    </location>
</feature>
<organism evidence="9 10">
    <name type="scientific">Caenimonas aquaedulcis</name>
    <dbReference type="NCBI Taxonomy" id="2793270"/>
    <lineage>
        <taxon>Bacteria</taxon>
        <taxon>Pseudomonadati</taxon>
        <taxon>Pseudomonadota</taxon>
        <taxon>Betaproteobacteria</taxon>
        <taxon>Burkholderiales</taxon>
        <taxon>Comamonadaceae</taxon>
        <taxon>Caenimonas</taxon>
    </lineage>
</organism>
<dbReference type="SUPFAM" id="SSF161098">
    <property type="entry name" value="MetI-like"/>
    <property type="match status" value="1"/>
</dbReference>